<evidence type="ECO:0000313" key="2">
    <source>
        <dbReference type="EMBL" id="UWZ79377.1"/>
    </source>
</evidence>
<accession>A0ABY5ZJR1</accession>
<feature type="transmembrane region" description="Helical" evidence="1">
    <location>
        <begin position="12"/>
        <end position="34"/>
    </location>
</feature>
<keyword evidence="1" id="KW-1133">Transmembrane helix</keyword>
<sequence>MLISGELRPSRIFKLVVAAIPMLLFLVVLAFILYGRWKEKRGGRATDDR</sequence>
<dbReference type="RefSeq" id="WP_260747731.1">
    <property type="nucleotide sequence ID" value="NZ_CP092109.1"/>
</dbReference>
<reference evidence="2" key="1">
    <citation type="journal article" date="2022" name="Environ. Microbiol.">
        <title>Geoalkalibacter halelectricus SAP #1 sp. nov. possessing extracellular electron transfer and mineral#reducing capabilities from a haloalkaline environment.</title>
        <authorList>
            <person name="Yadav S."/>
            <person name="Singh R."/>
            <person name="Sundharam S.S."/>
            <person name="Chaudhary S."/>
            <person name="Krishnamurthi S."/>
            <person name="Patil S.A."/>
        </authorList>
    </citation>
    <scope>NUCLEOTIDE SEQUENCE</scope>
    <source>
        <strain evidence="2">SAP-1</strain>
    </source>
</reference>
<protein>
    <submittedName>
        <fullName evidence="2">Uncharacterized protein</fullName>
    </submittedName>
</protein>
<name>A0ABY5ZJR1_9BACT</name>
<keyword evidence="1" id="KW-0812">Transmembrane</keyword>
<dbReference type="EMBL" id="CP092109">
    <property type="protein sequence ID" value="UWZ79377.1"/>
    <property type="molecule type" value="Genomic_DNA"/>
</dbReference>
<proteinExistence type="predicted"/>
<keyword evidence="3" id="KW-1185">Reference proteome</keyword>
<dbReference type="Proteomes" id="UP001060414">
    <property type="component" value="Chromosome"/>
</dbReference>
<gene>
    <name evidence="2" type="ORF">L9S41_17095</name>
</gene>
<evidence type="ECO:0000313" key="3">
    <source>
        <dbReference type="Proteomes" id="UP001060414"/>
    </source>
</evidence>
<keyword evidence="1" id="KW-0472">Membrane</keyword>
<organism evidence="2 3">
    <name type="scientific">Geoalkalibacter halelectricus</name>
    <dbReference type="NCBI Taxonomy" id="2847045"/>
    <lineage>
        <taxon>Bacteria</taxon>
        <taxon>Pseudomonadati</taxon>
        <taxon>Thermodesulfobacteriota</taxon>
        <taxon>Desulfuromonadia</taxon>
        <taxon>Desulfuromonadales</taxon>
        <taxon>Geoalkalibacteraceae</taxon>
        <taxon>Geoalkalibacter</taxon>
    </lineage>
</organism>
<evidence type="ECO:0000256" key="1">
    <source>
        <dbReference type="SAM" id="Phobius"/>
    </source>
</evidence>